<dbReference type="RefSeq" id="WP_159750729.1">
    <property type="nucleotide sequence ID" value="NZ_CATIFW010000068.1"/>
</dbReference>
<name>A0A7X3SIK8_9FIRM</name>
<gene>
    <name evidence="1" type="ORF">GN277_08800</name>
</gene>
<keyword evidence="2" id="KW-1185">Reference proteome</keyword>
<evidence type="ECO:0000313" key="2">
    <source>
        <dbReference type="Proteomes" id="UP000460412"/>
    </source>
</evidence>
<accession>A0A7X3SIK8</accession>
<protein>
    <submittedName>
        <fullName evidence="1">TetR/AcrR family transcriptional regulator</fullName>
    </submittedName>
</protein>
<organism evidence="1 2">
    <name type="scientific">Sporofaciens musculi</name>
    <dbReference type="NCBI Taxonomy" id="2681861"/>
    <lineage>
        <taxon>Bacteria</taxon>
        <taxon>Bacillati</taxon>
        <taxon>Bacillota</taxon>
        <taxon>Clostridia</taxon>
        <taxon>Lachnospirales</taxon>
        <taxon>Lachnospiraceae</taxon>
        <taxon>Sporofaciens</taxon>
    </lineage>
</organism>
<dbReference type="SUPFAM" id="SSF46689">
    <property type="entry name" value="Homeodomain-like"/>
    <property type="match status" value="1"/>
</dbReference>
<reference evidence="1 2" key="1">
    <citation type="submission" date="2019-12" db="EMBL/GenBank/DDBJ databases">
        <title>Sporaefaciens musculi gen. nov., sp. nov., a novel bacterium isolated from the caecum of an obese mouse.</title>
        <authorList>
            <person name="Rasmussen T.S."/>
            <person name="Streidl T."/>
            <person name="Hitch T.C.A."/>
            <person name="Wortmann E."/>
            <person name="Deptula P."/>
            <person name="Hansen M."/>
            <person name="Nielsen D.S."/>
            <person name="Clavel T."/>
            <person name="Vogensen F.K."/>
        </authorList>
    </citation>
    <scope>NUCLEOTIDE SEQUENCE [LARGE SCALE GENOMIC DNA]</scope>
    <source>
        <strain evidence="1 2">WCA-9-b2</strain>
    </source>
</reference>
<dbReference type="InterPro" id="IPR009057">
    <property type="entry name" value="Homeodomain-like_sf"/>
</dbReference>
<dbReference type="Gene3D" id="1.10.357.10">
    <property type="entry name" value="Tetracycline Repressor, domain 2"/>
    <property type="match status" value="1"/>
</dbReference>
<proteinExistence type="predicted"/>
<evidence type="ECO:0000313" key="1">
    <source>
        <dbReference type="EMBL" id="MXP75475.1"/>
    </source>
</evidence>
<comment type="caution">
    <text evidence="1">The sequence shown here is derived from an EMBL/GenBank/DDBJ whole genome shotgun (WGS) entry which is preliminary data.</text>
</comment>
<dbReference type="Proteomes" id="UP000460412">
    <property type="component" value="Unassembled WGS sequence"/>
</dbReference>
<dbReference type="AlphaFoldDB" id="A0A7X3SIK8"/>
<dbReference type="EMBL" id="WUQX01000001">
    <property type="protein sequence ID" value="MXP75475.1"/>
    <property type="molecule type" value="Genomic_DNA"/>
</dbReference>
<sequence>MPKQRITKEMVVNAAFDIARSSGMEKVLVKNIADKIGCSVQPIYSYCKNMEGLRQDVADQVRHFIKQYLAAHIDKSNLFSSTGKAYIQLAKEEPYLFKIFILHQRKGISSLKDLYEREANPQVAIAIAKELGVSVSQARQLHLNMLIYTIGIGAIFSVTTPGISADEIYTQQERAYEAFLKQALETIDFAERNLI</sequence>